<protein>
    <submittedName>
        <fullName evidence="2">Uncharacterized protein</fullName>
    </submittedName>
</protein>
<proteinExistence type="predicted"/>
<accession>A0A1I3CPH1</accession>
<gene>
    <name evidence="2" type="ORF">E3O11_03430</name>
    <name evidence="1" type="ORF">SAMN05216274_11436</name>
</gene>
<evidence type="ECO:0000313" key="2">
    <source>
        <dbReference type="EMBL" id="TFB87869.1"/>
    </source>
</evidence>
<sequence length="125" mass="13829">MTDPFEVPSTTITRGDLAFPARGANPDLLPAFAVIPKEYRSPESSGDLEALKWANFQGRWFSEGLPATLQLYPRPGINAQQAFDHLTVLQGCYGSKHEHKAAAVAWLASRWFTGYDFKGVATTRE</sequence>
<reference evidence="2 4" key="2">
    <citation type="submission" date="2019-03" db="EMBL/GenBank/DDBJ databases">
        <title>Genomics of glacier-inhabiting Cryobacterium strains.</title>
        <authorList>
            <person name="Liu Q."/>
            <person name="Xin Y.-H."/>
        </authorList>
    </citation>
    <scope>NUCLEOTIDE SEQUENCE [LARGE SCALE GENOMIC DNA]</scope>
    <source>
        <strain evidence="2 4">Hh34</strain>
    </source>
</reference>
<dbReference type="RefSeq" id="WP_092451450.1">
    <property type="nucleotide sequence ID" value="NZ_BKAC01000015.1"/>
</dbReference>
<evidence type="ECO:0000313" key="3">
    <source>
        <dbReference type="Proteomes" id="UP000199681"/>
    </source>
</evidence>
<keyword evidence="3" id="KW-1185">Reference proteome</keyword>
<dbReference type="Proteomes" id="UP000297963">
    <property type="component" value="Unassembled WGS sequence"/>
</dbReference>
<evidence type="ECO:0000313" key="1">
    <source>
        <dbReference type="EMBL" id="SFH76273.1"/>
    </source>
</evidence>
<dbReference type="AlphaFoldDB" id="A0A1I3CPH1"/>
<comment type="caution">
    <text evidence="2">The sequence shown here is derived from an EMBL/GenBank/DDBJ whole genome shotgun (WGS) entry which is preliminary data.</text>
</comment>
<evidence type="ECO:0000313" key="4">
    <source>
        <dbReference type="Proteomes" id="UP000297963"/>
    </source>
</evidence>
<dbReference type="EMBL" id="FOPW01000014">
    <property type="protein sequence ID" value="SFH76273.1"/>
    <property type="molecule type" value="Genomic_DNA"/>
</dbReference>
<reference evidence="1 3" key="1">
    <citation type="submission" date="2016-10" db="EMBL/GenBank/DDBJ databases">
        <authorList>
            <person name="Varghese N."/>
            <person name="Submissions S."/>
        </authorList>
    </citation>
    <scope>NUCLEOTIDE SEQUENCE [LARGE SCALE GENOMIC DNA]</scope>
    <source>
        <strain evidence="1 3">GMCC 1.11211</strain>
    </source>
</reference>
<name>A0A1I3CPH1_9MICO</name>
<dbReference type="EMBL" id="SOFE01000006">
    <property type="protein sequence ID" value="TFB87869.1"/>
    <property type="molecule type" value="Genomic_DNA"/>
</dbReference>
<organism evidence="2 4">
    <name type="scientific">Cryobacterium levicorallinum</name>
    <dbReference type="NCBI Taxonomy" id="995038"/>
    <lineage>
        <taxon>Bacteria</taxon>
        <taxon>Bacillati</taxon>
        <taxon>Actinomycetota</taxon>
        <taxon>Actinomycetes</taxon>
        <taxon>Micrococcales</taxon>
        <taxon>Microbacteriaceae</taxon>
        <taxon>Cryobacterium</taxon>
    </lineage>
</organism>
<dbReference type="Proteomes" id="UP000199681">
    <property type="component" value="Unassembled WGS sequence"/>
</dbReference>